<protein>
    <recommendedName>
        <fullName evidence="2">Reverse transcriptase N-terminal domain-containing protein</fullName>
    </recommendedName>
</protein>
<sequence length="365" mass="44698">MNVKDIKKYYKNLPWNKIFLRVQMLVNQVYIETKKHNLKRVYRLQNYIMNSVEMKVLILKKVMTKIYSLYYSNKKKDKASFNQFVFQFLRYKSYEDNKNDKNHFIIKKLIKHNLIYFCTKPLFTARLSKYFNQEKNLYFSSYIISKRKYYYYLKNKYIDKKIILPDYIKNNLVYIINKVDYLDLCKPCKSKYFISRGKYNYFTHVHNLKNLNCFTEIVNQIILPDLNWYYFNTIKKDKSAKKLKKSSGYIKTKISCLSKSFKFHLKRRFLINKFKLSYYIFINLKYNYLISKINYLYCNWFDSIDHFVNIQIFSSFNLLMNQVLNFNTTKVMPHVVSYKTSVYKINSLLNKSVYIFNLNRSYSLY</sequence>
<reference evidence="1" key="1">
    <citation type="journal article" date="2017" name="J. Phycol.">
        <title>Analysis of chloroplast genomes and a supermatrix inform reclassification of the Rhodomelaceae (Rhodophyta).</title>
        <authorList>
            <person name="Diaz-Tapia P."/>
            <person name="Maggs C.A."/>
            <person name="West J.A."/>
            <person name="Verbruggen H."/>
        </authorList>
    </citation>
    <scope>NUCLEOTIDE SEQUENCE</scope>
    <source>
        <strain evidence="1">PD516</strain>
    </source>
</reference>
<dbReference type="RefSeq" id="YP_009394320.1">
    <property type="nucleotide sequence ID" value="NC_035272.1"/>
</dbReference>
<keyword evidence="1" id="KW-0150">Chloroplast</keyword>
<dbReference type="GeneID" id="33356165"/>
<name>A0A1Z1MAH7_9FLOR</name>
<evidence type="ECO:0008006" key="2">
    <source>
        <dbReference type="Google" id="ProtNLM"/>
    </source>
</evidence>
<accession>A0A1Z1MAH7</accession>
<dbReference type="AlphaFoldDB" id="A0A1Z1MAH7"/>
<evidence type="ECO:0000313" key="1">
    <source>
        <dbReference type="EMBL" id="ARW62882.1"/>
    </source>
</evidence>
<gene>
    <name evidence="1" type="primary">ConsOrf5</name>
</gene>
<proteinExistence type="predicted"/>
<organism evidence="1">
    <name type="scientific">Leptosiphonia brodiei</name>
    <dbReference type="NCBI Taxonomy" id="2608611"/>
    <lineage>
        <taxon>Eukaryota</taxon>
        <taxon>Rhodophyta</taxon>
        <taxon>Florideophyceae</taxon>
        <taxon>Rhodymeniophycidae</taxon>
        <taxon>Ceramiales</taxon>
        <taxon>Rhodomelaceae</taxon>
        <taxon>Polysiphonioideae</taxon>
        <taxon>Leptosiphonia</taxon>
    </lineage>
</organism>
<dbReference type="EMBL" id="MF101425">
    <property type="protein sequence ID" value="ARW62882.1"/>
    <property type="molecule type" value="Genomic_DNA"/>
</dbReference>
<geneLocation type="chloroplast" evidence="1"/>
<keyword evidence="1" id="KW-0934">Plastid</keyword>